<evidence type="ECO:0000256" key="5">
    <source>
        <dbReference type="ARBA" id="ARBA00022525"/>
    </source>
</evidence>
<dbReference type="GO" id="GO:0035803">
    <property type="term" value="P:egg coat formation"/>
    <property type="evidence" value="ECO:0007669"/>
    <property type="project" value="UniProtKB-UniRule"/>
</dbReference>
<keyword evidence="5 14" id="KW-0964">Secreted</keyword>
<proteinExistence type="inferred from homology"/>
<dbReference type="STRING" id="80972.ENSAOCP00000023582"/>
<dbReference type="InterPro" id="IPR055356">
    <property type="entry name" value="ZP-N"/>
</dbReference>
<evidence type="ECO:0000256" key="10">
    <source>
        <dbReference type="ARBA" id="ARBA00022989"/>
    </source>
</evidence>
<comment type="subcellular location">
    <subcellularLocation>
        <location evidence="1">Secreted</location>
        <location evidence="1">Extracellular space</location>
        <location evidence="1">Extracellular matrix</location>
    </subcellularLocation>
    <subcellularLocation>
        <location evidence="14">Zona pellucida</location>
    </subcellularLocation>
    <subcellularLocation>
        <location evidence="14">Cell membrane</location>
        <topology evidence="14">Single-pass type I membrane protein</topology>
    </subcellularLocation>
</comment>
<evidence type="ECO:0000256" key="12">
    <source>
        <dbReference type="ARBA" id="ARBA00023157"/>
    </source>
</evidence>
<reference evidence="16" key="3">
    <citation type="submission" date="2025-09" db="UniProtKB">
        <authorList>
            <consortium name="Ensembl"/>
        </authorList>
    </citation>
    <scope>IDENTIFICATION</scope>
</reference>
<keyword evidence="11" id="KW-0472">Membrane</keyword>
<dbReference type="GeneID" id="111587056"/>
<evidence type="ECO:0000313" key="16">
    <source>
        <dbReference type="Ensembl" id="ENSAOCP00000023582.2"/>
    </source>
</evidence>
<sequence length="368" mass="40551">MQTAGRWASLVLLISGAFGAAEAIRTLKEGPMIDAEGREYKSAPLRVEDSFNDESTVRVRCTEVSMVVVVKADLYKNGRLVSPEELFLGESEPSDGRCRAAAAGSDEYVIEADLKDCGSKLTISEDSVIYSNVLTFSPSLGCHGITRTSQAAVPVSCHYKRTHVVSSSSSSRAQQQPLTFYSSAKDSAGSSVFSLRLMADDWTSELFSNSFHLGDLLHLEASYTGPGRRRLYVDSCVATLTPDEASVPRYYFIENNGCLTDSKEASSRTLFRPRLRTESLQLQLDVFLFEKHSRNSMFITCQLKATPEIWTSSRINKACNYVHSRWENVDGDDAVCQCCDSSCSTRPSRDLMLCGSVTLGPLMISPRK</sequence>
<reference evidence="16" key="2">
    <citation type="submission" date="2025-08" db="UniProtKB">
        <authorList>
            <consortium name="Ensembl"/>
        </authorList>
    </citation>
    <scope>IDENTIFICATION</scope>
</reference>
<dbReference type="Gene3D" id="2.60.40.3210">
    <property type="entry name" value="Zona pellucida, ZP-N domain"/>
    <property type="match status" value="1"/>
</dbReference>
<dbReference type="OMA" id="WENIDGS"/>
<evidence type="ECO:0000256" key="7">
    <source>
        <dbReference type="ARBA" id="ARBA00022685"/>
    </source>
</evidence>
<evidence type="ECO:0000256" key="11">
    <source>
        <dbReference type="ARBA" id="ARBA00023136"/>
    </source>
</evidence>
<evidence type="ECO:0000259" key="15">
    <source>
        <dbReference type="PROSITE" id="PS51034"/>
    </source>
</evidence>
<dbReference type="GO" id="GO:0035804">
    <property type="term" value="F:structural constituent of egg coat"/>
    <property type="evidence" value="ECO:0007669"/>
    <property type="project" value="UniProtKB-UniRule"/>
</dbReference>
<keyword evidence="4 14" id="KW-1003">Cell membrane</keyword>
<keyword evidence="9 14" id="KW-0732">Signal</keyword>
<evidence type="ECO:0000256" key="3">
    <source>
        <dbReference type="ARBA" id="ARBA00017980"/>
    </source>
</evidence>
<dbReference type="GO" id="GO:2000344">
    <property type="term" value="P:positive regulation of acrosome reaction"/>
    <property type="evidence" value="ECO:0007669"/>
    <property type="project" value="UniProtKB-UniRule"/>
</dbReference>
<evidence type="ECO:0000313" key="17">
    <source>
        <dbReference type="Proteomes" id="UP001501940"/>
    </source>
</evidence>
<dbReference type="GeneTree" id="ENSGT01030000234567"/>
<dbReference type="PRINTS" id="PR00023">
    <property type="entry name" value="ZPELLUCIDA"/>
</dbReference>
<evidence type="ECO:0000256" key="8">
    <source>
        <dbReference type="ARBA" id="ARBA00022692"/>
    </source>
</evidence>
<dbReference type="Pfam" id="PF23344">
    <property type="entry name" value="ZP-N"/>
    <property type="match status" value="1"/>
</dbReference>
<reference evidence="16 17" key="1">
    <citation type="submission" date="2022-01" db="EMBL/GenBank/DDBJ databases">
        <title>A chromosome-scale genome assembly of the false clownfish, Amphiprion ocellaris.</title>
        <authorList>
            <person name="Ryu T."/>
        </authorList>
    </citation>
    <scope>NUCLEOTIDE SEQUENCE [LARGE SCALE GENOMIC DNA]</scope>
</reference>
<comment type="similarity">
    <text evidence="2 14">Belongs to the ZP domain family. ZPC subfamily.</text>
</comment>
<dbReference type="GO" id="GO:0005886">
    <property type="term" value="C:plasma membrane"/>
    <property type="evidence" value="ECO:0007669"/>
    <property type="project" value="UniProtKB-SubCell"/>
</dbReference>
<dbReference type="PROSITE" id="PS51034">
    <property type="entry name" value="ZP_2"/>
    <property type="match status" value="1"/>
</dbReference>
<dbReference type="FunFam" id="2.60.40.3210:FF:000001">
    <property type="entry name" value="Zona pellucida sperm-binding protein 3"/>
    <property type="match status" value="1"/>
</dbReference>
<evidence type="ECO:0000256" key="6">
    <source>
        <dbReference type="ARBA" id="ARBA00022530"/>
    </source>
</evidence>
<dbReference type="InterPro" id="IPR001507">
    <property type="entry name" value="ZP_dom"/>
</dbReference>
<evidence type="ECO:0000256" key="1">
    <source>
        <dbReference type="ARBA" id="ARBA00004498"/>
    </source>
</evidence>
<protein>
    <recommendedName>
        <fullName evidence="3 14">Zona pellucida sperm-binding protein 3</fullName>
    </recommendedName>
</protein>
<keyword evidence="12 14" id="KW-1015">Disulfide bond</keyword>
<organism evidence="16 17">
    <name type="scientific">Amphiprion ocellaris</name>
    <name type="common">Clown anemonefish</name>
    <dbReference type="NCBI Taxonomy" id="80972"/>
    <lineage>
        <taxon>Eukaryota</taxon>
        <taxon>Metazoa</taxon>
        <taxon>Chordata</taxon>
        <taxon>Craniata</taxon>
        <taxon>Vertebrata</taxon>
        <taxon>Euteleostomi</taxon>
        <taxon>Actinopterygii</taxon>
        <taxon>Neopterygii</taxon>
        <taxon>Teleostei</taxon>
        <taxon>Neoteleostei</taxon>
        <taxon>Acanthomorphata</taxon>
        <taxon>Ovalentaria</taxon>
        <taxon>Pomacentridae</taxon>
        <taxon>Amphiprion</taxon>
    </lineage>
</organism>
<dbReference type="RefSeq" id="XP_023152644.3">
    <property type="nucleotide sequence ID" value="XM_023296876.3"/>
</dbReference>
<dbReference type="FunFam" id="2.60.40.4100:FF:000002">
    <property type="entry name" value="Zona pellucida sperm-binding protein 3"/>
    <property type="match status" value="1"/>
</dbReference>
<evidence type="ECO:0000256" key="13">
    <source>
        <dbReference type="ARBA" id="ARBA00023180"/>
    </source>
</evidence>
<dbReference type="Pfam" id="PF00100">
    <property type="entry name" value="Zona_pellucida"/>
    <property type="match status" value="1"/>
</dbReference>
<dbReference type="InterPro" id="IPR042235">
    <property type="entry name" value="ZP-C_dom"/>
</dbReference>
<evidence type="ECO:0000256" key="2">
    <source>
        <dbReference type="ARBA" id="ARBA00006735"/>
    </source>
</evidence>
<dbReference type="Gene3D" id="2.60.40.4100">
    <property type="entry name" value="Zona pellucida, ZP-C domain"/>
    <property type="match status" value="1"/>
</dbReference>
<comment type="domain">
    <text evidence="14">The ZP domain is involved in the polymerization of the ZP proteins to form the zona pellucida.</text>
</comment>
<dbReference type="GO" id="GO:0007339">
    <property type="term" value="P:binding of sperm to zona pellucida"/>
    <property type="evidence" value="ECO:0007669"/>
    <property type="project" value="UniProtKB-UniRule"/>
</dbReference>
<dbReference type="InterPro" id="IPR055355">
    <property type="entry name" value="ZP-C"/>
</dbReference>
<feature type="signal peptide" evidence="14">
    <location>
        <begin position="1"/>
        <end position="23"/>
    </location>
</feature>
<dbReference type="GO" id="GO:0032190">
    <property type="term" value="F:acrosin binding"/>
    <property type="evidence" value="ECO:0007669"/>
    <property type="project" value="TreeGrafter"/>
</dbReference>
<dbReference type="Ensembl" id="ENSAOCT00000004991.2">
    <property type="protein sequence ID" value="ENSAOCP00000023582.2"/>
    <property type="gene ID" value="ENSAOCG00000009814.2"/>
</dbReference>
<keyword evidence="8" id="KW-0812">Transmembrane</keyword>
<comment type="function">
    <text evidence="14">Component of the zona pellucida, an extracellular matrix surrounding oocytes which mediates sperm binding, induction of the acrosome reaction and prevents post-fertilization polyspermy. The zona pellucida is composed of 3 to 4 glycoproteins, ZP1, ZP2, ZP3, and ZP4. ZP3 is essential for sperm binding and zona matrix formation.</text>
</comment>
<feature type="domain" description="ZP" evidence="15">
    <location>
        <begin position="60"/>
        <end position="326"/>
    </location>
</feature>
<evidence type="ECO:0000256" key="9">
    <source>
        <dbReference type="ARBA" id="ARBA00022729"/>
    </source>
</evidence>
<name>A0A3Q1C7V7_AMPOC</name>
<keyword evidence="10" id="KW-1133">Transmembrane helix</keyword>
<dbReference type="GO" id="GO:0035805">
    <property type="term" value="C:egg coat"/>
    <property type="evidence" value="ECO:0007669"/>
    <property type="project" value="UniProtKB-SubCell"/>
</dbReference>
<comment type="PTM">
    <text evidence="14">Proteolytically cleaved before the transmembrane segment to yield the secreted ectodomain incorporated in the zona pellucida.</text>
</comment>
<dbReference type="KEGG" id="aoce:111587056"/>
<dbReference type="SMART" id="SM00241">
    <property type="entry name" value="ZP"/>
    <property type="match status" value="1"/>
</dbReference>
<dbReference type="InterPro" id="IPR048290">
    <property type="entry name" value="ZP_chr"/>
</dbReference>
<dbReference type="PANTHER" id="PTHR11576">
    <property type="entry name" value="ZONA PELLUCIDA SPERM-BINDING PROTEIN 3"/>
    <property type="match status" value="1"/>
</dbReference>
<dbReference type="AlphaFoldDB" id="A0A3Q1C7V7"/>
<keyword evidence="6 14" id="KW-0272">Extracellular matrix</keyword>
<dbReference type="Proteomes" id="UP001501940">
    <property type="component" value="Chromosome 19"/>
</dbReference>
<keyword evidence="7 14" id="KW-0165">Cleavage on pair of basic residues</keyword>
<evidence type="ECO:0000256" key="4">
    <source>
        <dbReference type="ARBA" id="ARBA00022475"/>
    </source>
</evidence>
<evidence type="ECO:0000256" key="14">
    <source>
        <dbReference type="RuleBase" id="RU367066"/>
    </source>
</evidence>
<keyword evidence="13" id="KW-0325">Glycoprotein</keyword>
<feature type="chain" id="PRO_5043101392" description="Zona pellucida sperm-binding protein 3" evidence="14">
    <location>
        <begin position="24"/>
        <end position="368"/>
    </location>
</feature>
<dbReference type="PANTHER" id="PTHR11576:SF2">
    <property type="entry name" value="ZONA PELLUCIDA SPERM-BINDING PROTEIN 3"/>
    <property type="match status" value="1"/>
</dbReference>
<accession>A0A3Q1C7V7</accession>
<keyword evidence="17" id="KW-1185">Reference proteome</keyword>